<sequence length="180" mass="20145">MKHYLFTGDQGKRDSIIVVAQLSPEFTARLVDRWQELEAKVASVDPMAVLADPAAMRGLLLTYTEKVIHLQHVVEEQAPQVAALERLSNAEGSLCMRDAAKALQIRPKDLKNWLIVNHWIYGRPGHSGWLAYQDRIQQGVMFHKVTTVQREDGTDKVIEQARITPKGLARIGASLVRAVA</sequence>
<protein>
    <recommendedName>
        <fullName evidence="1">Antirepressor protein C-terminal domain-containing protein</fullName>
    </recommendedName>
</protein>
<proteinExistence type="predicted"/>
<gene>
    <name evidence="2" type="ORF">GAK31_01958</name>
</gene>
<evidence type="ECO:0000313" key="2">
    <source>
        <dbReference type="EMBL" id="KAF1014473.1"/>
    </source>
</evidence>
<dbReference type="AlphaFoldDB" id="A0A7V8FF93"/>
<evidence type="ECO:0000259" key="1">
    <source>
        <dbReference type="Pfam" id="PF03374"/>
    </source>
</evidence>
<comment type="caution">
    <text evidence="2">The sequence shown here is derived from an EMBL/GenBank/DDBJ whole genome shotgun (WGS) entry which is preliminary data.</text>
</comment>
<dbReference type="GO" id="GO:0003677">
    <property type="term" value="F:DNA binding"/>
    <property type="evidence" value="ECO:0007669"/>
    <property type="project" value="InterPro"/>
</dbReference>
<evidence type="ECO:0000313" key="3">
    <source>
        <dbReference type="Proteomes" id="UP000487117"/>
    </source>
</evidence>
<reference evidence="3" key="1">
    <citation type="journal article" date="2020" name="MBio">
        <title>Horizontal gene transfer to a defensive symbiont with a reduced genome amongst a multipartite beetle microbiome.</title>
        <authorList>
            <person name="Waterworth S.C."/>
            <person name="Florez L.V."/>
            <person name="Rees E.R."/>
            <person name="Hertweck C."/>
            <person name="Kaltenpoth M."/>
            <person name="Kwan J.C."/>
        </authorList>
    </citation>
    <scope>NUCLEOTIDE SEQUENCE [LARGE SCALE GENOMIC DNA]</scope>
</reference>
<dbReference type="InterPro" id="IPR005039">
    <property type="entry name" value="Ant_C"/>
</dbReference>
<dbReference type="Pfam" id="PF03374">
    <property type="entry name" value="ANT"/>
    <property type="match status" value="1"/>
</dbReference>
<dbReference type="EMBL" id="WNDS01000003">
    <property type="protein sequence ID" value="KAF1014473.1"/>
    <property type="molecule type" value="Genomic_DNA"/>
</dbReference>
<feature type="domain" description="Antirepressor protein C-terminal" evidence="1">
    <location>
        <begin position="73"/>
        <end position="171"/>
    </location>
</feature>
<dbReference type="Proteomes" id="UP000487117">
    <property type="component" value="Unassembled WGS sequence"/>
</dbReference>
<name>A0A7V8FF93_STEMA</name>
<accession>A0A7V8FF93</accession>
<organism evidence="2 3">
    <name type="scientific">Stenotrophomonas maltophilia</name>
    <name type="common">Pseudomonas maltophilia</name>
    <name type="synonym">Xanthomonas maltophilia</name>
    <dbReference type="NCBI Taxonomy" id="40324"/>
    <lineage>
        <taxon>Bacteria</taxon>
        <taxon>Pseudomonadati</taxon>
        <taxon>Pseudomonadota</taxon>
        <taxon>Gammaproteobacteria</taxon>
        <taxon>Lysobacterales</taxon>
        <taxon>Lysobacteraceae</taxon>
        <taxon>Stenotrophomonas</taxon>
        <taxon>Stenotrophomonas maltophilia group</taxon>
    </lineage>
</organism>